<gene>
    <name evidence="2" type="ORF">N7494_012908</name>
</gene>
<accession>A0AAD6CMF9</accession>
<organism evidence="2 3">
    <name type="scientific">Penicillium frequentans</name>
    <dbReference type="NCBI Taxonomy" id="3151616"/>
    <lineage>
        <taxon>Eukaryota</taxon>
        <taxon>Fungi</taxon>
        <taxon>Dikarya</taxon>
        <taxon>Ascomycota</taxon>
        <taxon>Pezizomycotina</taxon>
        <taxon>Eurotiomycetes</taxon>
        <taxon>Eurotiomycetidae</taxon>
        <taxon>Eurotiales</taxon>
        <taxon>Aspergillaceae</taxon>
        <taxon>Penicillium</taxon>
    </lineage>
</organism>
<dbReference type="EMBL" id="JAQIZZ010000008">
    <property type="protein sequence ID" value="KAJ5526258.1"/>
    <property type="molecule type" value="Genomic_DNA"/>
</dbReference>
<evidence type="ECO:0000256" key="1">
    <source>
        <dbReference type="SAM" id="MobiDB-lite"/>
    </source>
</evidence>
<reference evidence="2 3" key="1">
    <citation type="journal article" date="2023" name="IMA Fungus">
        <title>Comparative genomic study of the Penicillium genus elucidates a diverse pangenome and 15 lateral gene transfer events.</title>
        <authorList>
            <person name="Petersen C."/>
            <person name="Sorensen T."/>
            <person name="Nielsen M.R."/>
            <person name="Sondergaard T.E."/>
            <person name="Sorensen J.L."/>
            <person name="Fitzpatrick D.A."/>
            <person name="Frisvad J.C."/>
            <person name="Nielsen K.L."/>
        </authorList>
    </citation>
    <scope>NUCLEOTIDE SEQUENCE [LARGE SCALE GENOMIC DNA]</scope>
    <source>
        <strain evidence="2 3">IBT 35679</strain>
    </source>
</reference>
<feature type="compositionally biased region" description="Low complexity" evidence="1">
    <location>
        <begin position="228"/>
        <end position="242"/>
    </location>
</feature>
<evidence type="ECO:0000313" key="2">
    <source>
        <dbReference type="EMBL" id="KAJ5526258.1"/>
    </source>
</evidence>
<protein>
    <recommendedName>
        <fullName evidence="4">Fungal N-terminal domain-containing protein</fullName>
    </recommendedName>
</protein>
<keyword evidence="3" id="KW-1185">Reference proteome</keyword>
<evidence type="ECO:0000313" key="3">
    <source>
        <dbReference type="Proteomes" id="UP001220324"/>
    </source>
</evidence>
<evidence type="ECO:0008006" key="4">
    <source>
        <dbReference type="Google" id="ProtNLM"/>
    </source>
</evidence>
<proteinExistence type="predicted"/>
<comment type="caution">
    <text evidence="2">The sequence shown here is derived from an EMBL/GenBank/DDBJ whole genome shotgun (WGS) entry which is preliminary data.</text>
</comment>
<dbReference type="AlphaFoldDB" id="A0AAD6CMF9"/>
<feature type="region of interest" description="Disordered" evidence="1">
    <location>
        <begin position="206"/>
        <end position="263"/>
    </location>
</feature>
<dbReference type="Proteomes" id="UP001220324">
    <property type="component" value="Unassembled WGS sequence"/>
</dbReference>
<sequence length="1076" mass="121287">MEESLGITDIPALTKATWEIYNQCQTFAKDAPDGFRNLVTGLGSLQGVMRTLSDDFISNTAFFEQMSEDRRMIIERCLNDCFATLTWLTSLINRYRELGISEGKTFWQKVKWSTQRTQIEDIRSKLIVHTCNLSLCMSPMENSSLANIEQTMVQAMEDDEQALLALETSRRVSSLVVSPLSIKSGVSTDYEDILDEYMPQLTLPRVSSLASRSSQGQEHRIPGRPKHTSTSSESVMSGSDGSFNGGTAPISPSMHSRSHSQKLVERLNNSRALGSQPLYEGSIYGRASDKMLWENDSDIQERQSVGKSSETSSTEFGHENVLGAVTSAMQQLRQVRLQEQLARPIRYVPQNKMHKPDQGTLKAFESSVNEELQARRLITRDWLRIATWWLLKARATLANCGRHNLVSARGGIVMPSDFRFASQQAYVDLLKSSYILYEIVLKDESSPALLTDENRKTISDLSEGVNDELSQYSSLDIPEPSSLSAQDLDIWEPVQPEEASKSSLDFFGLENARWVAVNQEDSGSEEERVLYRIFVNAGIGSKKFRIRTRGAPYMLLLATKDGESEPKIILCNQSGSLCLQRDFVPDDLPPLINLANANLTGFPGARISEPVSFVFDNTSVSISFQFEADLGHFIHIPKTYFDAVWQREPMDSKEFTENVIFKGSVEIFEHLKTPHMKPMNPPMIIRSCNVRILERSFGEAWRCTRRMVISPCAAQRNPQCIELFMPHSRVQINREDLSRHVLLKWSDACQERTKTDGNYNILHSYLYDDSTPNIGVGLHFSTEQGAEDFERAILEINFKPDFSWSEPSSSGRIYDVVDTGTLHKQYKAAVIFQNISPWRYSDVYYLYRDTDFAYQHSSLSVRFPHASYTDYISSHVNQLFAADKPVAFSHCEKKTGPAVVAFNSDSVLRAFMSALSPLFDLSYSRRIQSLSTKSNLLGGKKSGKGGAEIQLWRRGNTTQLAARWDDSVPDRWLTMSLPSEFSDSSKENDRVNFPKLPYSRGMSLDMMNIMARTPKTSNLVDREGAISIVFQTAQGDLFLTAGILCFADYFGRIYKEEFLGVLQGRPISSTFSSLSG</sequence>
<name>A0AAD6CMF9_9EURO</name>